<sequence>MAPTSSLQRLQRQEPLFDFHPLTGTSIEVFYADRTLETFGRDSAGWFWWPRRRGFSPDSPATGPFATRYAAYRHAMNTAGCSAATHSAASAG</sequence>
<organism evidence="1 2">
    <name type="scientific">Bradyrhizobium jicamae</name>
    <dbReference type="NCBI Taxonomy" id="280332"/>
    <lineage>
        <taxon>Bacteria</taxon>
        <taxon>Pseudomonadati</taxon>
        <taxon>Pseudomonadota</taxon>
        <taxon>Alphaproteobacteria</taxon>
        <taxon>Hyphomicrobiales</taxon>
        <taxon>Nitrobacteraceae</taxon>
        <taxon>Bradyrhizobium</taxon>
    </lineage>
</organism>
<protein>
    <submittedName>
        <fullName evidence="1">Uncharacterized protein</fullName>
    </submittedName>
</protein>
<proteinExistence type="predicted"/>
<evidence type="ECO:0000313" key="2">
    <source>
        <dbReference type="Proteomes" id="UP000050863"/>
    </source>
</evidence>
<dbReference type="Proteomes" id="UP000050863">
    <property type="component" value="Unassembled WGS sequence"/>
</dbReference>
<gene>
    <name evidence="1" type="ORF">CQ12_38690</name>
</gene>
<reference evidence="1 2" key="1">
    <citation type="submission" date="2014-03" db="EMBL/GenBank/DDBJ databases">
        <title>Bradyrhizobium valentinum sp. nov., isolated from effective nodules of Lupinus mariae-josephae, a lupine endemic of basic-lime soils in Eastern Spain.</title>
        <authorList>
            <person name="Duran D."/>
            <person name="Rey L."/>
            <person name="Navarro A."/>
            <person name="Busquets A."/>
            <person name="Imperial J."/>
            <person name="Ruiz-Argueso T."/>
        </authorList>
    </citation>
    <scope>NUCLEOTIDE SEQUENCE [LARGE SCALE GENOMIC DNA]</scope>
    <source>
        <strain evidence="1 2">PAC68</strain>
    </source>
</reference>
<accession>A0A0R3KIQ0</accession>
<dbReference type="EMBL" id="LLXZ01000206">
    <property type="protein sequence ID" value="KRQ95515.1"/>
    <property type="molecule type" value="Genomic_DNA"/>
</dbReference>
<comment type="caution">
    <text evidence="1">The sequence shown here is derived from an EMBL/GenBank/DDBJ whole genome shotgun (WGS) entry which is preliminary data.</text>
</comment>
<name>A0A0R3KIQ0_9BRAD</name>
<dbReference type="AlphaFoldDB" id="A0A0R3KIQ0"/>
<evidence type="ECO:0000313" key="1">
    <source>
        <dbReference type="EMBL" id="KRQ95515.1"/>
    </source>
</evidence>
<keyword evidence="2" id="KW-1185">Reference proteome</keyword>